<organism evidence="1 2">
    <name type="scientific">Elysia crispata</name>
    <name type="common">lettuce slug</name>
    <dbReference type="NCBI Taxonomy" id="231223"/>
    <lineage>
        <taxon>Eukaryota</taxon>
        <taxon>Metazoa</taxon>
        <taxon>Spiralia</taxon>
        <taxon>Lophotrochozoa</taxon>
        <taxon>Mollusca</taxon>
        <taxon>Gastropoda</taxon>
        <taxon>Heterobranchia</taxon>
        <taxon>Euthyneura</taxon>
        <taxon>Panpulmonata</taxon>
        <taxon>Sacoglossa</taxon>
        <taxon>Placobranchoidea</taxon>
        <taxon>Plakobranchidae</taxon>
        <taxon>Elysia</taxon>
    </lineage>
</organism>
<proteinExistence type="predicted"/>
<dbReference type="EMBL" id="JAWDGP010007174">
    <property type="protein sequence ID" value="KAK3728668.1"/>
    <property type="molecule type" value="Genomic_DNA"/>
</dbReference>
<gene>
    <name evidence="1" type="ORF">RRG08_041852</name>
</gene>
<name>A0AAE1CR01_9GAST</name>
<sequence>MYIFNEGLGLKKAPSPIPPWCRDLPTKTRMNAFRLGFRNDLDLDRLAISCEEQGQGCAEARVKLSRPLPLKVKVMQRVYHSTF</sequence>
<evidence type="ECO:0000313" key="2">
    <source>
        <dbReference type="Proteomes" id="UP001283361"/>
    </source>
</evidence>
<comment type="caution">
    <text evidence="1">The sequence shown here is derived from an EMBL/GenBank/DDBJ whole genome shotgun (WGS) entry which is preliminary data.</text>
</comment>
<reference evidence="1" key="1">
    <citation type="journal article" date="2023" name="G3 (Bethesda)">
        <title>A reference genome for the long-term kleptoplast-retaining sea slug Elysia crispata morphotype clarki.</title>
        <authorList>
            <person name="Eastman K.E."/>
            <person name="Pendleton A.L."/>
            <person name="Shaikh M.A."/>
            <person name="Suttiyut T."/>
            <person name="Ogas R."/>
            <person name="Tomko P."/>
            <person name="Gavelis G."/>
            <person name="Widhalm J.R."/>
            <person name="Wisecaver J.H."/>
        </authorList>
    </citation>
    <scope>NUCLEOTIDE SEQUENCE</scope>
    <source>
        <strain evidence="1">ECLA1</strain>
    </source>
</reference>
<dbReference type="Proteomes" id="UP001283361">
    <property type="component" value="Unassembled WGS sequence"/>
</dbReference>
<evidence type="ECO:0000313" key="1">
    <source>
        <dbReference type="EMBL" id="KAK3728668.1"/>
    </source>
</evidence>
<dbReference type="AlphaFoldDB" id="A0AAE1CR01"/>
<protein>
    <submittedName>
        <fullName evidence="1">Uncharacterized protein</fullName>
    </submittedName>
</protein>
<accession>A0AAE1CR01</accession>
<keyword evidence="2" id="KW-1185">Reference proteome</keyword>